<feature type="region of interest" description="Disordered" evidence="1">
    <location>
        <begin position="1"/>
        <end position="24"/>
    </location>
</feature>
<gene>
    <name evidence="2" type="ORF">g.45950</name>
</gene>
<protein>
    <submittedName>
        <fullName evidence="2">Uncharacterized protein</fullName>
    </submittedName>
</protein>
<dbReference type="PANTHER" id="PTHR38681:SF1">
    <property type="entry name" value="RETROVIRUS-RELATED POL POLYPROTEIN FROM TRANSPOSON 412-LIKE PROTEIN"/>
    <property type="match status" value="1"/>
</dbReference>
<feature type="compositionally biased region" description="Polar residues" evidence="1">
    <location>
        <begin position="86"/>
        <end position="97"/>
    </location>
</feature>
<dbReference type="AlphaFoldDB" id="A0A1B6EJH2"/>
<organism evidence="2">
    <name type="scientific">Cuerna arida</name>
    <dbReference type="NCBI Taxonomy" id="1464854"/>
    <lineage>
        <taxon>Eukaryota</taxon>
        <taxon>Metazoa</taxon>
        <taxon>Ecdysozoa</taxon>
        <taxon>Arthropoda</taxon>
        <taxon>Hexapoda</taxon>
        <taxon>Insecta</taxon>
        <taxon>Pterygota</taxon>
        <taxon>Neoptera</taxon>
        <taxon>Paraneoptera</taxon>
        <taxon>Hemiptera</taxon>
        <taxon>Auchenorrhyncha</taxon>
        <taxon>Membracoidea</taxon>
        <taxon>Cicadellidae</taxon>
        <taxon>Cicadellinae</taxon>
        <taxon>Proconiini</taxon>
        <taxon>Cuerna</taxon>
    </lineage>
</organism>
<feature type="compositionally biased region" description="Basic and acidic residues" evidence="1">
    <location>
        <begin position="1"/>
        <end position="13"/>
    </location>
</feature>
<sequence length="105" mass="11981">MCSHGFLRDDTVRKSLQPPYTGPYQVVSRDEKTISIIINGQTSRVSIDRVKPAYILAEEPQKESRDPPKFYIKTPSVTRVPDTARSKSPPTYTTRSGRQVRFKKP</sequence>
<reference evidence="2" key="1">
    <citation type="submission" date="2015-11" db="EMBL/GenBank/DDBJ databases">
        <title>De novo transcriptome assembly of four potential Pierce s Disease insect vectors from Arizona vineyards.</title>
        <authorList>
            <person name="Tassone E.E."/>
        </authorList>
    </citation>
    <scope>NUCLEOTIDE SEQUENCE</scope>
</reference>
<proteinExistence type="predicted"/>
<evidence type="ECO:0000256" key="1">
    <source>
        <dbReference type="SAM" id="MobiDB-lite"/>
    </source>
</evidence>
<accession>A0A1B6EJH2</accession>
<feature type="compositionally biased region" description="Basic and acidic residues" evidence="1">
    <location>
        <begin position="59"/>
        <end position="68"/>
    </location>
</feature>
<evidence type="ECO:0000313" key="2">
    <source>
        <dbReference type="EMBL" id="JAS38077.1"/>
    </source>
</evidence>
<name>A0A1B6EJH2_9HEMI</name>
<dbReference type="PANTHER" id="PTHR38681">
    <property type="entry name" value="RETROVIRUS-RELATED POL POLYPROTEIN FROM TRANSPOSON 412-LIKE PROTEIN-RELATED"/>
    <property type="match status" value="1"/>
</dbReference>
<dbReference type="EMBL" id="GECZ01031692">
    <property type="protein sequence ID" value="JAS38077.1"/>
    <property type="molecule type" value="Transcribed_RNA"/>
</dbReference>
<feature type="region of interest" description="Disordered" evidence="1">
    <location>
        <begin position="58"/>
        <end position="105"/>
    </location>
</feature>